<protein>
    <recommendedName>
        <fullName evidence="8">Citrate transporter-like domain-containing protein</fullName>
    </recommendedName>
</protein>
<evidence type="ECO:0000256" key="5">
    <source>
        <dbReference type="ARBA" id="ARBA00022989"/>
    </source>
</evidence>
<feature type="transmembrane region" description="Helical" evidence="7">
    <location>
        <begin position="181"/>
        <end position="206"/>
    </location>
</feature>
<evidence type="ECO:0000256" key="3">
    <source>
        <dbReference type="ARBA" id="ARBA00022475"/>
    </source>
</evidence>
<dbReference type="CDD" id="cd01117">
    <property type="entry name" value="YbiR_permease"/>
    <property type="match status" value="1"/>
</dbReference>
<accession>A0A0E0CTR5</accession>
<dbReference type="Proteomes" id="UP000008021">
    <property type="component" value="Chromosome 3"/>
</dbReference>
<dbReference type="eggNOG" id="KOG2639">
    <property type="taxonomic scope" value="Eukaryota"/>
</dbReference>
<feature type="transmembrane region" description="Helical" evidence="7">
    <location>
        <begin position="354"/>
        <end position="377"/>
    </location>
</feature>
<dbReference type="Pfam" id="PF03600">
    <property type="entry name" value="CitMHS"/>
    <property type="match status" value="2"/>
</dbReference>
<sequence length="549" mass="58598">MSELASAPKVALGSIAFAVFWMMAVFPSVPFLPIGRTAGSLLSAVLMVIFHVISPDDAYASIDLPILGLLFATMVVGSYLRNAGMFKHLGRLLAWKSQGGRDLMCRVCVVTALASALFTNDTCCVVLTEFVLELAAERNLPAKPFLLALASSANIGSAATPIGNPQNLVIAFNSKITFPKFLMGILPAMLVGMAVNMVMLLCMYWRELGGGAELSVDGKQMEAVEEGRSPASAKSTPQLNGNGNTLMSLEIKITFPKFLMGILPAMLVGMAVNMVMLLCMYWRELGGGAELSVDGKQMEAVEEGRSPASAKSTPQLNGNGNTLMSLEMSENITTKHPWFMQCTEARRKLFLKSFAYVVTVGMVVAYMVGLNMSWTAITTALALVVVDFRDAEPCLDTVSYSLLVFFSGMFITVSGFNKTGLPGAIWDFMAPYSKVNSVGGISVLSVIILLLSNLASNVPTVLLMGDEVAKAAALISPAAVTTSWLLLAWVSTVAGNLSLLGSAANLIVCEQARRAPRNAYDLTFWQHIVFGVPSTLIVTAVGIPLIGKI</sequence>
<evidence type="ECO:0000313" key="9">
    <source>
        <dbReference type="EnsemblPlants" id="OMERI03G00250.1"/>
    </source>
</evidence>
<dbReference type="InterPro" id="IPR004680">
    <property type="entry name" value="Cit_transptr-like_dom"/>
</dbReference>
<keyword evidence="6 7" id="KW-0472">Membrane</keyword>
<keyword evidence="10" id="KW-1185">Reference proteome</keyword>
<keyword evidence="3" id="KW-1003">Cell membrane</keyword>
<evidence type="ECO:0000256" key="1">
    <source>
        <dbReference type="ARBA" id="ARBA00004651"/>
    </source>
</evidence>
<dbReference type="GO" id="GO:0005886">
    <property type="term" value="C:plasma membrane"/>
    <property type="evidence" value="ECO:0007669"/>
    <property type="project" value="UniProtKB-SubCell"/>
</dbReference>
<feature type="domain" description="Citrate transporter-like" evidence="8">
    <location>
        <begin position="244"/>
        <end position="494"/>
    </location>
</feature>
<evidence type="ECO:0000256" key="7">
    <source>
        <dbReference type="SAM" id="Phobius"/>
    </source>
</evidence>
<feature type="transmembrane region" description="Helical" evidence="7">
    <location>
        <begin position="397"/>
        <end position="416"/>
    </location>
</feature>
<keyword evidence="5 7" id="KW-1133">Transmembrane helix</keyword>
<feature type="transmembrane region" description="Helical" evidence="7">
    <location>
        <begin position="437"/>
        <end position="455"/>
    </location>
</feature>
<keyword evidence="4 7" id="KW-0812">Transmembrane</keyword>
<name>A0A0E0CTR5_9ORYZ</name>
<evidence type="ECO:0000256" key="4">
    <source>
        <dbReference type="ARBA" id="ARBA00022692"/>
    </source>
</evidence>
<dbReference type="GO" id="GO:0055085">
    <property type="term" value="P:transmembrane transport"/>
    <property type="evidence" value="ECO:0007669"/>
    <property type="project" value="InterPro"/>
</dbReference>
<dbReference type="Gramene" id="OMERI03G00250.1">
    <property type="protein sequence ID" value="OMERI03G00250.1"/>
    <property type="gene ID" value="OMERI03G00250"/>
</dbReference>
<keyword evidence="2" id="KW-0813">Transport</keyword>
<dbReference type="HOGENOM" id="CLU_011920_0_0_1"/>
<feature type="transmembrane region" description="Helical" evidence="7">
    <location>
        <begin position="59"/>
        <end position="80"/>
    </location>
</feature>
<reference evidence="9" key="2">
    <citation type="submission" date="2018-05" db="EMBL/GenBank/DDBJ databases">
        <title>OmerRS3 (Oryza meridionalis Reference Sequence Version 3).</title>
        <authorList>
            <person name="Zhang J."/>
            <person name="Kudrna D."/>
            <person name="Lee S."/>
            <person name="Talag J."/>
            <person name="Welchert J."/>
            <person name="Wing R.A."/>
        </authorList>
    </citation>
    <scope>NUCLEOTIDE SEQUENCE [LARGE SCALE GENOMIC DNA]</scope>
    <source>
        <strain evidence="9">cv. OR44</strain>
    </source>
</reference>
<feature type="transmembrane region" description="Helical" evidence="7">
    <location>
        <begin position="484"/>
        <end position="508"/>
    </location>
</feature>
<evidence type="ECO:0000259" key="8">
    <source>
        <dbReference type="Pfam" id="PF03600"/>
    </source>
</evidence>
<evidence type="ECO:0000256" key="2">
    <source>
        <dbReference type="ARBA" id="ARBA00022448"/>
    </source>
</evidence>
<proteinExistence type="predicted"/>
<dbReference type="EnsemblPlants" id="OMERI03G00250.1">
    <property type="protein sequence ID" value="OMERI03G00250.1"/>
    <property type="gene ID" value="OMERI03G00250"/>
</dbReference>
<evidence type="ECO:0000313" key="10">
    <source>
        <dbReference type="Proteomes" id="UP000008021"/>
    </source>
</evidence>
<reference evidence="9" key="1">
    <citation type="submission" date="2015-04" db="UniProtKB">
        <authorList>
            <consortium name="EnsemblPlants"/>
        </authorList>
    </citation>
    <scope>IDENTIFICATION</scope>
</reference>
<feature type="transmembrane region" description="Helical" evidence="7">
    <location>
        <begin position="33"/>
        <end position="53"/>
    </location>
</feature>
<feature type="transmembrane region" description="Helical" evidence="7">
    <location>
        <begin position="258"/>
        <end position="282"/>
    </location>
</feature>
<feature type="transmembrane region" description="Helical" evidence="7">
    <location>
        <begin position="6"/>
        <end position="26"/>
    </location>
</feature>
<comment type="subcellular location">
    <subcellularLocation>
        <location evidence="1">Cell membrane</location>
        <topology evidence="1">Multi-pass membrane protein</topology>
    </subcellularLocation>
</comment>
<feature type="transmembrane region" description="Helical" evidence="7">
    <location>
        <begin position="528"/>
        <end position="547"/>
    </location>
</feature>
<feature type="domain" description="Citrate transporter-like" evidence="8">
    <location>
        <begin position="19"/>
        <end position="209"/>
    </location>
</feature>
<organism evidence="9">
    <name type="scientific">Oryza meridionalis</name>
    <dbReference type="NCBI Taxonomy" id="40149"/>
    <lineage>
        <taxon>Eukaryota</taxon>
        <taxon>Viridiplantae</taxon>
        <taxon>Streptophyta</taxon>
        <taxon>Embryophyta</taxon>
        <taxon>Tracheophyta</taxon>
        <taxon>Spermatophyta</taxon>
        <taxon>Magnoliopsida</taxon>
        <taxon>Liliopsida</taxon>
        <taxon>Poales</taxon>
        <taxon>Poaceae</taxon>
        <taxon>BOP clade</taxon>
        <taxon>Oryzoideae</taxon>
        <taxon>Oryzeae</taxon>
        <taxon>Oryzinae</taxon>
        <taxon>Oryza</taxon>
    </lineage>
</organism>
<dbReference type="AlphaFoldDB" id="A0A0E0CTR5"/>
<evidence type="ECO:0000256" key="6">
    <source>
        <dbReference type="ARBA" id="ARBA00023136"/>
    </source>
</evidence>
<dbReference type="PANTHER" id="PTHR43302">
    <property type="entry name" value="TRANSPORTER ARSB-RELATED"/>
    <property type="match status" value="1"/>
</dbReference>
<dbReference type="PANTHER" id="PTHR43302:SF13">
    <property type="entry name" value="SILICON EFFLUX TRANSPORTER LSI2"/>
    <property type="match status" value="1"/>
</dbReference>
<dbReference type="STRING" id="40149.A0A0E0CTR5"/>